<keyword evidence="1" id="KW-0560">Oxidoreductase</keyword>
<dbReference type="GO" id="GO:0016491">
    <property type="term" value="F:oxidoreductase activity"/>
    <property type="evidence" value="ECO:0007669"/>
    <property type="project" value="UniProtKB-KW"/>
</dbReference>
<organism evidence="3 4">
    <name type="scientific">Pochonia chlamydosporia 170</name>
    <dbReference type="NCBI Taxonomy" id="1380566"/>
    <lineage>
        <taxon>Eukaryota</taxon>
        <taxon>Fungi</taxon>
        <taxon>Dikarya</taxon>
        <taxon>Ascomycota</taxon>
        <taxon>Pezizomycotina</taxon>
        <taxon>Sordariomycetes</taxon>
        <taxon>Hypocreomycetidae</taxon>
        <taxon>Hypocreales</taxon>
        <taxon>Clavicipitaceae</taxon>
        <taxon>Pochonia</taxon>
    </lineage>
</organism>
<dbReference type="Gene3D" id="3.20.20.100">
    <property type="entry name" value="NADP-dependent oxidoreductase domain"/>
    <property type="match status" value="1"/>
</dbReference>
<dbReference type="Pfam" id="PF00248">
    <property type="entry name" value="Aldo_ket_red"/>
    <property type="match status" value="1"/>
</dbReference>
<dbReference type="OrthoDB" id="37537at2759"/>
<dbReference type="Proteomes" id="UP000078397">
    <property type="component" value="Unassembled WGS sequence"/>
</dbReference>
<keyword evidence="4" id="KW-1185">Reference proteome</keyword>
<proteinExistence type="predicted"/>
<feature type="domain" description="NADP-dependent oxidoreductase" evidence="2">
    <location>
        <begin position="11"/>
        <end position="311"/>
    </location>
</feature>
<dbReference type="KEGG" id="pchm:VFPPC_14230"/>
<dbReference type="GO" id="GO:0005737">
    <property type="term" value="C:cytoplasm"/>
    <property type="evidence" value="ECO:0007669"/>
    <property type="project" value="TreeGrafter"/>
</dbReference>
<name>A0A179F945_METCM</name>
<evidence type="ECO:0000313" key="3">
    <source>
        <dbReference type="EMBL" id="OAQ61860.1"/>
    </source>
</evidence>
<evidence type="ECO:0000259" key="2">
    <source>
        <dbReference type="Pfam" id="PF00248"/>
    </source>
</evidence>
<gene>
    <name evidence="3" type="ORF">VFPPC_14230</name>
</gene>
<dbReference type="PANTHER" id="PTHR43625:SF78">
    <property type="entry name" value="PYRIDOXAL REDUCTASE-RELATED"/>
    <property type="match status" value="1"/>
</dbReference>
<accession>A0A179F945</accession>
<dbReference type="GeneID" id="28855993"/>
<evidence type="ECO:0000256" key="1">
    <source>
        <dbReference type="ARBA" id="ARBA00023002"/>
    </source>
</evidence>
<dbReference type="InterPro" id="IPR036812">
    <property type="entry name" value="NAD(P)_OxRdtase_dom_sf"/>
</dbReference>
<dbReference type="CDD" id="cd19077">
    <property type="entry name" value="AKR_AKR8A1-2"/>
    <property type="match status" value="1"/>
</dbReference>
<sequence>MPTITGKQVGPIGYGLMGLTTRKTPNSDDTNFAAIKTAIQSGCTFLNGAEFYGTTPHENSLTLLHRYFTKYPEDADKVVINIKGGRDFETLSFNGSKDAITQSIEHSLEQLGSVARIAQWGIARKDLNHDYEDETLATIDTYVQSGSIDGISTSEINPHTLRSAAKKFRITALEIEVSLFYPDAITNGLLATCAELDIPVLAYSPLGRGLLGGQIKSIDDLAPDDMKRHMPRYKDGNLEANLKLVEKVEGLATKKGCTPAQISINWLLALSKRPGMPVIIPIPGSSNPERIKENATIVDLMSEDLAEIDGMLKGFVAAGDRYPASFMKDLQL</sequence>
<dbReference type="EMBL" id="LSBJ02000007">
    <property type="protein sequence ID" value="OAQ61860.1"/>
    <property type="molecule type" value="Genomic_DNA"/>
</dbReference>
<dbReference type="InterPro" id="IPR050791">
    <property type="entry name" value="Aldo-Keto_reductase"/>
</dbReference>
<dbReference type="InterPro" id="IPR023210">
    <property type="entry name" value="NADP_OxRdtase_dom"/>
</dbReference>
<dbReference type="RefSeq" id="XP_018139564.1">
    <property type="nucleotide sequence ID" value="XM_018291999.1"/>
</dbReference>
<reference evidence="3 4" key="1">
    <citation type="journal article" date="2016" name="PLoS Pathog.">
        <title>Biosynthesis of antibiotic leucinostatins in bio-control fungus Purpureocillium lilacinum and their inhibition on phytophthora revealed by genome mining.</title>
        <authorList>
            <person name="Wang G."/>
            <person name="Liu Z."/>
            <person name="Lin R."/>
            <person name="Li E."/>
            <person name="Mao Z."/>
            <person name="Ling J."/>
            <person name="Yang Y."/>
            <person name="Yin W.B."/>
            <person name="Xie B."/>
        </authorList>
    </citation>
    <scope>NUCLEOTIDE SEQUENCE [LARGE SCALE GENOMIC DNA]</scope>
    <source>
        <strain evidence="3">170</strain>
    </source>
</reference>
<protein>
    <submittedName>
        <fullName evidence="3">Aldo/keto reductase</fullName>
    </submittedName>
</protein>
<dbReference type="SUPFAM" id="SSF51430">
    <property type="entry name" value="NAD(P)-linked oxidoreductase"/>
    <property type="match status" value="1"/>
</dbReference>
<dbReference type="PANTHER" id="PTHR43625">
    <property type="entry name" value="AFLATOXIN B1 ALDEHYDE REDUCTASE"/>
    <property type="match status" value="1"/>
</dbReference>
<dbReference type="STRING" id="1380566.A0A179F945"/>
<dbReference type="AlphaFoldDB" id="A0A179F945"/>
<evidence type="ECO:0000313" key="4">
    <source>
        <dbReference type="Proteomes" id="UP000078397"/>
    </source>
</evidence>
<comment type="caution">
    <text evidence="3">The sequence shown here is derived from an EMBL/GenBank/DDBJ whole genome shotgun (WGS) entry which is preliminary data.</text>
</comment>